<dbReference type="PANTHER" id="PTHR30069">
    <property type="entry name" value="TONB-DEPENDENT OUTER MEMBRANE RECEPTOR"/>
    <property type="match status" value="1"/>
</dbReference>
<evidence type="ECO:0000256" key="6">
    <source>
        <dbReference type="ARBA" id="ARBA00023136"/>
    </source>
</evidence>
<dbReference type="InterPro" id="IPR036942">
    <property type="entry name" value="Beta-barrel_TonB_sf"/>
</dbReference>
<evidence type="ECO:0000259" key="9">
    <source>
        <dbReference type="Pfam" id="PF07715"/>
    </source>
</evidence>
<dbReference type="InterPro" id="IPR037066">
    <property type="entry name" value="Plug_dom_sf"/>
</dbReference>
<evidence type="ECO:0000256" key="5">
    <source>
        <dbReference type="ARBA" id="ARBA00022729"/>
    </source>
</evidence>
<evidence type="ECO:0000256" key="7">
    <source>
        <dbReference type="ARBA" id="ARBA00023237"/>
    </source>
</evidence>
<keyword evidence="2" id="KW-0813">Transport</keyword>
<comment type="subcellular location">
    <subcellularLocation>
        <location evidence="1">Cell outer membrane</location>
        <topology evidence="1">Multi-pass membrane protein</topology>
    </subcellularLocation>
</comment>
<keyword evidence="7" id="KW-0998">Cell outer membrane</keyword>
<feature type="signal peptide" evidence="8">
    <location>
        <begin position="1"/>
        <end position="27"/>
    </location>
</feature>
<dbReference type="Gene3D" id="2.170.130.10">
    <property type="entry name" value="TonB-dependent receptor, plug domain"/>
    <property type="match status" value="1"/>
</dbReference>
<feature type="domain" description="TonB-dependent receptor plug" evidence="9">
    <location>
        <begin position="58"/>
        <end position="158"/>
    </location>
</feature>
<reference evidence="11" key="1">
    <citation type="journal article" date="2019" name="Int. J. Syst. Evol. Microbiol.">
        <title>The Global Catalogue of Microorganisms (GCM) 10K type strain sequencing project: providing services to taxonomists for standard genome sequencing and annotation.</title>
        <authorList>
            <consortium name="The Broad Institute Genomics Platform"/>
            <consortium name="The Broad Institute Genome Sequencing Center for Infectious Disease"/>
            <person name="Wu L."/>
            <person name="Ma J."/>
        </authorList>
    </citation>
    <scope>NUCLEOTIDE SEQUENCE [LARGE SCALE GENOMIC DNA]</scope>
    <source>
        <strain evidence="11">JCM 17217</strain>
    </source>
</reference>
<dbReference type="InterPro" id="IPR012910">
    <property type="entry name" value="Plug_dom"/>
</dbReference>
<keyword evidence="6" id="KW-0472">Membrane</keyword>
<evidence type="ECO:0000256" key="2">
    <source>
        <dbReference type="ARBA" id="ARBA00022448"/>
    </source>
</evidence>
<organism evidence="10 11">
    <name type="scientific">Hymenobacter antarcticus</name>
    <dbReference type="NCBI Taxonomy" id="486270"/>
    <lineage>
        <taxon>Bacteria</taxon>
        <taxon>Pseudomonadati</taxon>
        <taxon>Bacteroidota</taxon>
        <taxon>Cytophagia</taxon>
        <taxon>Cytophagales</taxon>
        <taxon>Hymenobacteraceae</taxon>
        <taxon>Hymenobacter</taxon>
    </lineage>
</organism>
<protein>
    <submittedName>
        <fullName evidence="10">TonB-dependent receptor</fullName>
    </submittedName>
</protein>
<dbReference type="InterPro" id="IPR039426">
    <property type="entry name" value="TonB-dep_rcpt-like"/>
</dbReference>
<name>A0ABP7R2V2_9BACT</name>
<evidence type="ECO:0000256" key="3">
    <source>
        <dbReference type="ARBA" id="ARBA00022452"/>
    </source>
</evidence>
<evidence type="ECO:0000313" key="11">
    <source>
        <dbReference type="Proteomes" id="UP001501556"/>
    </source>
</evidence>
<dbReference type="EMBL" id="BAABDI010000045">
    <property type="protein sequence ID" value="GAA3991822.1"/>
    <property type="molecule type" value="Genomic_DNA"/>
</dbReference>
<comment type="caution">
    <text evidence="10">The sequence shown here is derived from an EMBL/GenBank/DDBJ whole genome shotgun (WGS) entry which is preliminary data.</text>
</comment>
<keyword evidence="3" id="KW-1134">Transmembrane beta strand</keyword>
<accession>A0ABP7R2V2</accession>
<dbReference type="Pfam" id="PF07715">
    <property type="entry name" value="Plug"/>
    <property type="match status" value="1"/>
</dbReference>
<keyword evidence="4" id="KW-0812">Transmembrane</keyword>
<feature type="chain" id="PRO_5046534566" evidence="8">
    <location>
        <begin position="28"/>
        <end position="654"/>
    </location>
</feature>
<keyword evidence="11" id="KW-1185">Reference proteome</keyword>
<keyword evidence="10" id="KW-0675">Receptor</keyword>
<evidence type="ECO:0000256" key="1">
    <source>
        <dbReference type="ARBA" id="ARBA00004571"/>
    </source>
</evidence>
<evidence type="ECO:0000313" key="10">
    <source>
        <dbReference type="EMBL" id="GAA3991822.1"/>
    </source>
</evidence>
<dbReference type="SUPFAM" id="SSF56935">
    <property type="entry name" value="Porins"/>
    <property type="match status" value="1"/>
</dbReference>
<evidence type="ECO:0000256" key="8">
    <source>
        <dbReference type="SAM" id="SignalP"/>
    </source>
</evidence>
<proteinExistence type="predicted"/>
<dbReference type="RefSeq" id="WP_345127348.1">
    <property type="nucleotide sequence ID" value="NZ_BAABDI010000045.1"/>
</dbReference>
<keyword evidence="5 8" id="KW-0732">Signal</keyword>
<dbReference type="Gene3D" id="2.40.170.20">
    <property type="entry name" value="TonB-dependent receptor, beta-barrel domain"/>
    <property type="match status" value="1"/>
</dbReference>
<evidence type="ECO:0000256" key="4">
    <source>
        <dbReference type="ARBA" id="ARBA00022692"/>
    </source>
</evidence>
<dbReference type="Proteomes" id="UP001501556">
    <property type="component" value="Unassembled WGS sequence"/>
</dbReference>
<sequence length="654" mass="71397">MRIFVVAWVPGAFALLVAAGLCRPAAAQTRPDTLTGRVHPLAEVAVVAERTTRYAVGTTRYALDSAALSQFRGSSLAEALAARTPIYFKNYGSGQLASISIRGTSARHTAVLWNGVNINFSSLGEADFSLLAVGGNTEVTVQPGPGSALYGTGAVGGAVLLSGQPRFGAGLRGSVQANVGSFGLAAGSAEASYGTSRLALRTTALYRTAQNDFVLPERYTGTPGLRQQNAAFQQWNFTQDVRLRVGQNGQLLAAAWLTGADRQIQVGLGMANRHGRELDRSTRLLTEYRHRRGRYEGLVRVAYVQDGIRYGDDTLEPQDSDLRTTQAQTEHTLALGPRASLRLGAEAQHFAATVDGYARPITENRFAAFALFRYDPRPALRLSLNLRQAAVPDQRPPLAPALGLEWDLLPEPMADANAATSRQLTFRASGARSYRAATLNERYWPTGNPFILPETGWGYEAGLRYETTPTGPGRWRTELTAHRQLVDNWVQWVPTAIGFSPRNLRLVLAQGLELNTHLTRQWRQWQGAVRASYALTEARKQQGYAADAEPAGNQLAYVPRHAATASAEATWRGHWLLSAGTSFSSYRYTTAGADDFLPAYWLTQAGLGRHFDHGAARLTLLVQGYNLANARYQTYLNRAMPPRSVLVSLRLARR</sequence>
<gene>
    <name evidence="10" type="ORF">GCM10022407_40310</name>
</gene>
<dbReference type="PANTHER" id="PTHR30069:SF29">
    <property type="entry name" value="HEMOGLOBIN AND HEMOGLOBIN-HAPTOGLOBIN-BINDING PROTEIN 1-RELATED"/>
    <property type="match status" value="1"/>
</dbReference>